<dbReference type="NCBIfam" id="TIGR04337">
    <property type="entry name" value="AmmeMemoSam_rS"/>
    <property type="match status" value="1"/>
</dbReference>
<dbReference type="Proteomes" id="UP000182264">
    <property type="component" value="Chromosome"/>
</dbReference>
<protein>
    <submittedName>
        <fullName evidence="8">AmmeMemoRadiSam system radical SAM enzyme</fullName>
    </submittedName>
</protein>
<evidence type="ECO:0000313" key="9">
    <source>
        <dbReference type="Proteomes" id="UP000182264"/>
    </source>
</evidence>
<dbReference type="InterPro" id="IPR027596">
    <property type="entry name" value="AmmeMemoSam_rS"/>
</dbReference>
<keyword evidence="3 6" id="KW-0479">Metal-binding</keyword>
<feature type="binding site" evidence="6">
    <location>
        <position position="89"/>
    </location>
    <ligand>
        <name>[4Fe-4S] cluster</name>
        <dbReference type="ChEBI" id="CHEBI:49883"/>
        <note>4Fe-4S-S-AdoMet</note>
    </ligand>
</feature>
<keyword evidence="1" id="KW-0004">4Fe-4S</keyword>
<dbReference type="SFLD" id="SFLDS00029">
    <property type="entry name" value="Radical_SAM"/>
    <property type="match status" value="1"/>
</dbReference>
<feature type="domain" description="Radical SAM core" evidence="7">
    <location>
        <begin position="67"/>
        <end position="283"/>
    </location>
</feature>
<sequence>MHEAMLYDKMPDNRVRCRLCAHRCIIDDGHRGICQVRENREGVLCTLVYGRTISQSVDPIEKKPLFHFYPGSRSFSIATPGCNFRCAWCQNWEISQMPRERHLIGGHPATPDQLVEEARRTGCRSIAYTYTEPTVFFEYAQDTARLARAAGLGNVFVTNGYMTCETLDIAASWLDAANVDLKAFRDATYRRHIGARLQPVLDSLKKMKDLGIWLEVTTLVMPGLNDDPAELRELVEYIVRELGCDTPWHISRFFPGYRMRDVPPTPVATLRQAEEIGRTAGLRYIYLGNVAESADTLCPGCGRELIRRLGFQVAENAIPRNGCCPACGETVAGVGMAGMD</sequence>
<accession>A0A1L3GF13</accession>
<dbReference type="RefSeq" id="WP_072286388.1">
    <property type="nucleotide sequence ID" value="NZ_CP015455.1"/>
</dbReference>
<dbReference type="CDD" id="cd01335">
    <property type="entry name" value="Radical_SAM"/>
    <property type="match status" value="1"/>
</dbReference>
<dbReference type="SMART" id="SM00729">
    <property type="entry name" value="Elp3"/>
    <property type="match status" value="1"/>
</dbReference>
<dbReference type="InterPro" id="IPR016431">
    <property type="entry name" value="Pyrv-formate_lyase-activ_prd"/>
</dbReference>
<comment type="cofactor">
    <cofactor evidence="6">
        <name>[4Fe-4S] cluster</name>
        <dbReference type="ChEBI" id="CHEBI:49883"/>
    </cofactor>
    <text evidence="6">Binds 1 [4Fe-4S] cluster. The cluster is coordinated with 3 cysteines and an exchangeable S-adenosyl-L-methionine.</text>
</comment>
<dbReference type="GO" id="GO:0046872">
    <property type="term" value="F:metal ion binding"/>
    <property type="evidence" value="ECO:0007669"/>
    <property type="project" value="UniProtKB-KW"/>
</dbReference>
<dbReference type="EMBL" id="CP015518">
    <property type="protein sequence ID" value="APG24546.1"/>
    <property type="molecule type" value="Genomic_DNA"/>
</dbReference>
<dbReference type="OrthoDB" id="9778883at2"/>
<dbReference type="InterPro" id="IPR007197">
    <property type="entry name" value="rSAM"/>
</dbReference>
<dbReference type="SFLD" id="SFLDG01101">
    <property type="entry name" value="Uncharacterised_Radical_SAM_Su"/>
    <property type="match status" value="1"/>
</dbReference>
<evidence type="ECO:0000256" key="2">
    <source>
        <dbReference type="ARBA" id="ARBA00022691"/>
    </source>
</evidence>
<keyword evidence="9" id="KW-1185">Reference proteome</keyword>
<dbReference type="PANTHER" id="PTHR30352:SF5">
    <property type="entry name" value="PYRUVATE FORMATE-LYASE 1-ACTIVATING ENZYME"/>
    <property type="match status" value="1"/>
</dbReference>
<dbReference type="Gene3D" id="3.20.20.70">
    <property type="entry name" value="Aldolase class I"/>
    <property type="match status" value="1"/>
</dbReference>
<dbReference type="SUPFAM" id="SSF102114">
    <property type="entry name" value="Radical SAM enzymes"/>
    <property type="match status" value="1"/>
</dbReference>
<evidence type="ECO:0000256" key="6">
    <source>
        <dbReference type="PIRSR" id="PIRSR004869-50"/>
    </source>
</evidence>
<dbReference type="GO" id="GO:0003824">
    <property type="term" value="F:catalytic activity"/>
    <property type="evidence" value="ECO:0007669"/>
    <property type="project" value="InterPro"/>
</dbReference>
<feature type="binding site" evidence="6">
    <location>
        <position position="82"/>
    </location>
    <ligand>
        <name>[4Fe-4S] cluster</name>
        <dbReference type="ChEBI" id="CHEBI:49883"/>
        <note>4Fe-4S-S-AdoMet</note>
    </ligand>
</feature>
<feature type="binding site" evidence="6">
    <location>
        <position position="86"/>
    </location>
    <ligand>
        <name>[4Fe-4S] cluster</name>
        <dbReference type="ChEBI" id="CHEBI:49883"/>
        <note>4Fe-4S-S-AdoMet</note>
    </ligand>
</feature>
<dbReference type="InterPro" id="IPR034457">
    <property type="entry name" value="Organic_radical-activating"/>
</dbReference>
<dbReference type="GO" id="GO:0051539">
    <property type="term" value="F:4 iron, 4 sulfur cluster binding"/>
    <property type="evidence" value="ECO:0007669"/>
    <property type="project" value="UniProtKB-KW"/>
</dbReference>
<dbReference type="InterPro" id="IPR013785">
    <property type="entry name" value="Aldolase_TIM"/>
</dbReference>
<evidence type="ECO:0000256" key="3">
    <source>
        <dbReference type="ARBA" id="ARBA00022723"/>
    </source>
</evidence>
<name>A0A1L3GF13_SYNAC</name>
<dbReference type="STRING" id="29542.A6070_14170"/>
<evidence type="ECO:0000256" key="1">
    <source>
        <dbReference type="ARBA" id="ARBA00022485"/>
    </source>
</evidence>
<dbReference type="InterPro" id="IPR006638">
    <property type="entry name" value="Elp3/MiaA/NifB-like_rSAM"/>
</dbReference>
<gene>
    <name evidence="8" type="ORF">A7E75_05530</name>
</gene>
<reference evidence="8 9" key="1">
    <citation type="journal article" date="2017" name="Genome Announc.">
        <title>Complete Genome Sequences of Two Acetylene-Fermenting Pelobacter acetylenicus Strains.</title>
        <authorList>
            <person name="Sutton J.M."/>
            <person name="Baesman S.M."/>
            <person name="Fierst J.L."/>
            <person name="Poret-Peterson A.T."/>
            <person name="Oremland R.S."/>
            <person name="Dunlap D.S."/>
            <person name="Akob D.M."/>
        </authorList>
    </citation>
    <scope>NUCLEOTIDE SEQUENCE [LARGE SCALE GENOMIC DNA]</scope>
    <source>
        <strain evidence="8 9">DSM 3247</strain>
    </source>
</reference>
<dbReference type="PIRSF" id="PIRSF004869">
    <property type="entry name" value="PflX_prd"/>
    <property type="match status" value="1"/>
</dbReference>
<evidence type="ECO:0000256" key="4">
    <source>
        <dbReference type="ARBA" id="ARBA00023004"/>
    </source>
</evidence>
<keyword evidence="4 6" id="KW-0408">Iron</keyword>
<evidence type="ECO:0000256" key="5">
    <source>
        <dbReference type="ARBA" id="ARBA00023014"/>
    </source>
</evidence>
<evidence type="ECO:0000313" key="8">
    <source>
        <dbReference type="EMBL" id="APG24546.1"/>
    </source>
</evidence>
<organism evidence="8 9">
    <name type="scientific">Syntrophotalea acetylenica</name>
    <name type="common">Pelobacter acetylenicus</name>
    <dbReference type="NCBI Taxonomy" id="29542"/>
    <lineage>
        <taxon>Bacteria</taxon>
        <taxon>Pseudomonadati</taxon>
        <taxon>Thermodesulfobacteriota</taxon>
        <taxon>Desulfuromonadia</taxon>
        <taxon>Desulfuromonadales</taxon>
        <taxon>Syntrophotaleaceae</taxon>
        <taxon>Syntrophotalea</taxon>
    </lineage>
</organism>
<dbReference type="Pfam" id="PF04055">
    <property type="entry name" value="Radical_SAM"/>
    <property type="match status" value="1"/>
</dbReference>
<evidence type="ECO:0000259" key="7">
    <source>
        <dbReference type="PROSITE" id="PS51918"/>
    </source>
</evidence>
<dbReference type="AlphaFoldDB" id="A0A1L3GF13"/>
<dbReference type="PROSITE" id="PS51918">
    <property type="entry name" value="RADICAL_SAM"/>
    <property type="match status" value="1"/>
</dbReference>
<dbReference type="InterPro" id="IPR058240">
    <property type="entry name" value="rSAM_sf"/>
</dbReference>
<dbReference type="PANTHER" id="PTHR30352">
    <property type="entry name" value="PYRUVATE FORMATE-LYASE-ACTIVATING ENZYME"/>
    <property type="match status" value="1"/>
</dbReference>
<proteinExistence type="predicted"/>
<keyword evidence="2 6" id="KW-0949">S-adenosyl-L-methionine</keyword>
<keyword evidence="5 6" id="KW-0411">Iron-sulfur</keyword>
<dbReference type="KEGG" id="pace:A6070_14170"/>